<keyword evidence="1" id="KW-1133">Transmembrane helix</keyword>
<sequence length="289" mass="32911">DSLRRHEFLSPRKTFPRAFLIDSDSIYVADAKWAVYKEVQFQIDSDNICLQHTCEDYEEVAKVCAVHAISSFTEKLRCITEAVPVNDISSIVHDAAWKSLAKENIRDICRETVIKSERETVGKVGSPSYISHFSPTVNRLKKVLVKESLKSVGQDLSSEICKGLLKHIQFKVQQNLQHNIENLKISIAEENLKGVVVVIGTIIVSFFLPLFRIIIAAFTFVYTIFASVDINSSSWRNKVADEIYQTVCNKRDELLKNVIREMEEICRKAIGELQKAHKIIKDQKGEIIL</sequence>
<gene>
    <name evidence="2" type="ORF">MHBO_003694</name>
</gene>
<keyword evidence="1" id="KW-0472">Membrane</keyword>
<name>A0ABV2ARZ1_9EUKA</name>
<evidence type="ECO:0000313" key="3">
    <source>
        <dbReference type="Proteomes" id="UP001439008"/>
    </source>
</evidence>
<dbReference type="EMBL" id="JBDODL010002346">
    <property type="protein sequence ID" value="MES1922178.1"/>
    <property type="molecule type" value="Genomic_DNA"/>
</dbReference>
<evidence type="ECO:0000313" key="2">
    <source>
        <dbReference type="EMBL" id="MES1922178.1"/>
    </source>
</evidence>
<dbReference type="Proteomes" id="UP001439008">
    <property type="component" value="Unassembled WGS sequence"/>
</dbReference>
<proteinExistence type="predicted"/>
<comment type="caution">
    <text evidence="2">The sequence shown here is derived from an EMBL/GenBank/DDBJ whole genome shotgun (WGS) entry which is preliminary data.</text>
</comment>
<feature type="transmembrane region" description="Helical" evidence="1">
    <location>
        <begin position="195"/>
        <end position="228"/>
    </location>
</feature>
<organism evidence="2 3">
    <name type="scientific">Bonamia ostreae</name>
    <dbReference type="NCBI Taxonomy" id="126728"/>
    <lineage>
        <taxon>Eukaryota</taxon>
        <taxon>Sar</taxon>
        <taxon>Rhizaria</taxon>
        <taxon>Endomyxa</taxon>
        <taxon>Ascetosporea</taxon>
        <taxon>Haplosporida</taxon>
        <taxon>Bonamia</taxon>
    </lineage>
</organism>
<reference evidence="2 3" key="1">
    <citation type="journal article" date="2024" name="BMC Biol.">
        <title>Comparative genomics of Ascetosporea gives new insight into the evolutionary basis for animal parasitism in Rhizaria.</title>
        <authorList>
            <person name="Hiltunen Thoren M."/>
            <person name="Onut-Brannstrom I."/>
            <person name="Alfjorden A."/>
            <person name="Peckova H."/>
            <person name="Swords F."/>
            <person name="Hooper C."/>
            <person name="Holzer A.S."/>
            <person name="Bass D."/>
            <person name="Burki F."/>
        </authorList>
    </citation>
    <scope>NUCLEOTIDE SEQUENCE [LARGE SCALE GENOMIC DNA]</scope>
    <source>
        <strain evidence="2">20-A016</strain>
    </source>
</reference>
<keyword evidence="1" id="KW-0812">Transmembrane</keyword>
<accession>A0ABV2ARZ1</accession>
<keyword evidence="3" id="KW-1185">Reference proteome</keyword>
<feature type="non-terminal residue" evidence="2">
    <location>
        <position position="1"/>
    </location>
</feature>
<evidence type="ECO:0000256" key="1">
    <source>
        <dbReference type="SAM" id="Phobius"/>
    </source>
</evidence>
<protein>
    <submittedName>
        <fullName evidence="2">Uncharacterized protein</fullName>
    </submittedName>
</protein>
<feature type="non-terminal residue" evidence="2">
    <location>
        <position position="289"/>
    </location>
</feature>